<feature type="transmembrane region" description="Helical" evidence="5">
    <location>
        <begin position="138"/>
        <end position="159"/>
    </location>
</feature>
<keyword evidence="5" id="KW-0812">Transmembrane</keyword>
<feature type="region of interest" description="Disordered" evidence="4">
    <location>
        <begin position="20"/>
        <end position="100"/>
    </location>
</feature>
<dbReference type="GO" id="GO:0005655">
    <property type="term" value="C:nucleolar ribonuclease P complex"/>
    <property type="evidence" value="ECO:0007669"/>
    <property type="project" value="InterPro"/>
</dbReference>
<evidence type="ECO:0000313" key="7">
    <source>
        <dbReference type="Proteomes" id="UP000565441"/>
    </source>
</evidence>
<keyword evidence="5" id="KW-0472">Membrane</keyword>
<dbReference type="Pfam" id="PF12328">
    <property type="entry name" value="Rpp20"/>
    <property type="match status" value="1"/>
</dbReference>
<evidence type="ECO:0000256" key="3">
    <source>
        <dbReference type="ARBA" id="ARBA00023242"/>
    </source>
</evidence>
<dbReference type="GO" id="GO:0000172">
    <property type="term" value="C:ribonuclease MRP complex"/>
    <property type="evidence" value="ECO:0007669"/>
    <property type="project" value="InterPro"/>
</dbReference>
<reference evidence="6 7" key="1">
    <citation type="journal article" date="2020" name="ISME J.">
        <title>Uncovering the hidden diversity of litter-decomposition mechanisms in mushroom-forming fungi.</title>
        <authorList>
            <person name="Floudas D."/>
            <person name="Bentzer J."/>
            <person name="Ahren D."/>
            <person name="Johansson T."/>
            <person name="Persson P."/>
            <person name="Tunlid A."/>
        </authorList>
    </citation>
    <scope>NUCLEOTIDE SEQUENCE [LARGE SCALE GENOMIC DNA]</scope>
    <source>
        <strain evidence="6 7">CBS 661.87</strain>
    </source>
</reference>
<proteinExistence type="predicted"/>
<keyword evidence="2" id="KW-0819">tRNA processing</keyword>
<evidence type="ECO:0000256" key="5">
    <source>
        <dbReference type="SAM" id="Phobius"/>
    </source>
</evidence>
<feature type="compositionally biased region" description="Polar residues" evidence="4">
    <location>
        <begin position="23"/>
        <end position="34"/>
    </location>
</feature>
<dbReference type="AlphaFoldDB" id="A0A8H5HP93"/>
<dbReference type="GO" id="GO:0001682">
    <property type="term" value="P:tRNA 5'-leader removal"/>
    <property type="evidence" value="ECO:0007669"/>
    <property type="project" value="InterPro"/>
</dbReference>
<dbReference type="Proteomes" id="UP000565441">
    <property type="component" value="Unassembled WGS sequence"/>
</dbReference>
<accession>A0A8H5HP93</accession>
<dbReference type="Gene3D" id="3.30.110.20">
    <property type="entry name" value="Alba-like domain"/>
    <property type="match status" value="1"/>
</dbReference>
<feature type="region of interest" description="Disordered" evidence="4">
    <location>
        <begin position="212"/>
        <end position="267"/>
    </location>
</feature>
<protein>
    <submittedName>
        <fullName evidence="6">Uncharacterized protein</fullName>
    </submittedName>
</protein>
<sequence>MNATKKRKIDSITHDSSKRLKLTTASGASQAVRVTTTTEEPETMDNNATQVSEQDKGHTIETRPPQTDSGAPKKRRINKLVPPRPFPTLPTSVSATGPRSAHKEGKNFICLTRKTALGAYMRRCKDIILKDGYKTLHFSAMGAAIPLLLQLVVALPPILPFSADEISTKVTTGTVEVQDEVIPDDEDEDLTYETRGKSTLRVVFRIGDGEFDGDKTGPVRKKGGHQGGNNRGRTNKGVGSRGKERVAQSDSGNVVLQEPEQEEMEML</sequence>
<gene>
    <name evidence="6" type="ORF">D9615_001943</name>
</gene>
<dbReference type="InterPro" id="IPR036882">
    <property type="entry name" value="Alba-like_dom_sf"/>
</dbReference>
<keyword evidence="7" id="KW-1185">Reference proteome</keyword>
<comment type="subcellular location">
    <subcellularLocation>
        <location evidence="1">Nucleus</location>
    </subcellularLocation>
</comment>
<dbReference type="GO" id="GO:0003676">
    <property type="term" value="F:nucleic acid binding"/>
    <property type="evidence" value="ECO:0007669"/>
    <property type="project" value="InterPro"/>
</dbReference>
<comment type="caution">
    <text evidence="6">The sequence shown here is derived from an EMBL/GenBank/DDBJ whole genome shotgun (WGS) entry which is preliminary data.</text>
</comment>
<dbReference type="InterPro" id="IPR014612">
    <property type="entry name" value="Pop7/Rpp20"/>
</dbReference>
<dbReference type="OrthoDB" id="416729at2759"/>
<keyword evidence="5" id="KW-1133">Transmembrane helix</keyword>
<dbReference type="EMBL" id="JAACJP010000002">
    <property type="protein sequence ID" value="KAF5386957.1"/>
    <property type="molecule type" value="Genomic_DNA"/>
</dbReference>
<evidence type="ECO:0000256" key="4">
    <source>
        <dbReference type="SAM" id="MobiDB-lite"/>
    </source>
</evidence>
<evidence type="ECO:0000256" key="1">
    <source>
        <dbReference type="ARBA" id="ARBA00004123"/>
    </source>
</evidence>
<organism evidence="6 7">
    <name type="scientific">Tricholomella constricta</name>
    <dbReference type="NCBI Taxonomy" id="117010"/>
    <lineage>
        <taxon>Eukaryota</taxon>
        <taxon>Fungi</taxon>
        <taxon>Dikarya</taxon>
        <taxon>Basidiomycota</taxon>
        <taxon>Agaricomycotina</taxon>
        <taxon>Agaricomycetes</taxon>
        <taxon>Agaricomycetidae</taxon>
        <taxon>Agaricales</taxon>
        <taxon>Tricholomatineae</taxon>
        <taxon>Lyophyllaceae</taxon>
        <taxon>Tricholomella</taxon>
    </lineage>
</organism>
<evidence type="ECO:0000256" key="2">
    <source>
        <dbReference type="ARBA" id="ARBA00022694"/>
    </source>
</evidence>
<name>A0A8H5HP93_9AGAR</name>
<keyword evidence="3" id="KW-0539">Nucleus</keyword>
<evidence type="ECO:0000313" key="6">
    <source>
        <dbReference type="EMBL" id="KAF5386957.1"/>
    </source>
</evidence>